<comment type="caution">
    <text evidence="2">The sequence shown here is derived from an EMBL/GenBank/DDBJ whole genome shotgun (WGS) entry which is preliminary data.</text>
</comment>
<dbReference type="RefSeq" id="WP_184968596.1">
    <property type="nucleotide sequence ID" value="NZ_JACHIN010000010.1"/>
</dbReference>
<keyword evidence="1" id="KW-0472">Membrane</keyword>
<proteinExistence type="predicted"/>
<keyword evidence="3" id="KW-1185">Reference proteome</keyword>
<name>A0A7W8A860_9ACTN</name>
<organism evidence="2 3">
    <name type="scientific">Nonomuraea endophytica</name>
    <dbReference type="NCBI Taxonomy" id="714136"/>
    <lineage>
        <taxon>Bacteria</taxon>
        <taxon>Bacillati</taxon>
        <taxon>Actinomycetota</taxon>
        <taxon>Actinomycetes</taxon>
        <taxon>Streptosporangiales</taxon>
        <taxon>Streptosporangiaceae</taxon>
        <taxon>Nonomuraea</taxon>
    </lineage>
</organism>
<dbReference type="AlphaFoldDB" id="A0A7W8A860"/>
<accession>A0A7W8A860</accession>
<sequence length="52" mass="5581">MLAALWTADPYLVVMLAGLGLILTILAAAALWLDVESQRPHTDIETQGDESS</sequence>
<dbReference type="EMBL" id="JACHIN010000010">
    <property type="protein sequence ID" value="MBB5081329.1"/>
    <property type="molecule type" value="Genomic_DNA"/>
</dbReference>
<gene>
    <name evidence="2" type="ORF">HNR40_006824</name>
</gene>
<feature type="transmembrane region" description="Helical" evidence="1">
    <location>
        <begin position="12"/>
        <end position="33"/>
    </location>
</feature>
<evidence type="ECO:0000256" key="1">
    <source>
        <dbReference type="SAM" id="Phobius"/>
    </source>
</evidence>
<reference evidence="2 3" key="1">
    <citation type="submission" date="2020-08" db="EMBL/GenBank/DDBJ databases">
        <title>Genomic Encyclopedia of Type Strains, Phase IV (KMG-IV): sequencing the most valuable type-strain genomes for metagenomic binning, comparative biology and taxonomic classification.</title>
        <authorList>
            <person name="Goeker M."/>
        </authorList>
    </citation>
    <scope>NUCLEOTIDE SEQUENCE [LARGE SCALE GENOMIC DNA]</scope>
    <source>
        <strain evidence="2 3">DSM 45385</strain>
    </source>
</reference>
<evidence type="ECO:0000313" key="3">
    <source>
        <dbReference type="Proteomes" id="UP000568380"/>
    </source>
</evidence>
<keyword evidence="1" id="KW-1133">Transmembrane helix</keyword>
<evidence type="ECO:0000313" key="2">
    <source>
        <dbReference type="EMBL" id="MBB5081329.1"/>
    </source>
</evidence>
<keyword evidence="1" id="KW-0812">Transmembrane</keyword>
<dbReference type="Proteomes" id="UP000568380">
    <property type="component" value="Unassembled WGS sequence"/>
</dbReference>
<protein>
    <submittedName>
        <fullName evidence="2">Uncharacterized protein</fullName>
    </submittedName>
</protein>